<proteinExistence type="predicted"/>
<comment type="caution">
    <text evidence="1">The sequence shown here is derived from an EMBL/GenBank/DDBJ whole genome shotgun (WGS) entry which is preliminary data.</text>
</comment>
<feature type="non-terminal residue" evidence="1">
    <location>
        <position position="32"/>
    </location>
</feature>
<keyword evidence="2" id="KW-1185">Reference proteome</keyword>
<protein>
    <submittedName>
        <fullName evidence="1">Uncharacterized protein</fullName>
    </submittedName>
</protein>
<name>A0A401TNF5_CHIPU</name>
<evidence type="ECO:0000313" key="1">
    <source>
        <dbReference type="EMBL" id="GCC44153.1"/>
    </source>
</evidence>
<organism evidence="1 2">
    <name type="scientific">Chiloscyllium punctatum</name>
    <name type="common">Brownbanded bambooshark</name>
    <name type="synonym">Hemiscyllium punctatum</name>
    <dbReference type="NCBI Taxonomy" id="137246"/>
    <lineage>
        <taxon>Eukaryota</taxon>
        <taxon>Metazoa</taxon>
        <taxon>Chordata</taxon>
        <taxon>Craniata</taxon>
        <taxon>Vertebrata</taxon>
        <taxon>Chondrichthyes</taxon>
        <taxon>Elasmobranchii</taxon>
        <taxon>Galeomorphii</taxon>
        <taxon>Galeoidea</taxon>
        <taxon>Orectolobiformes</taxon>
        <taxon>Hemiscylliidae</taxon>
        <taxon>Chiloscyllium</taxon>
    </lineage>
</organism>
<reference evidence="1 2" key="1">
    <citation type="journal article" date="2018" name="Nat. Ecol. Evol.">
        <title>Shark genomes provide insights into elasmobranch evolution and the origin of vertebrates.</title>
        <authorList>
            <person name="Hara Y"/>
            <person name="Yamaguchi K"/>
            <person name="Onimaru K"/>
            <person name="Kadota M"/>
            <person name="Koyanagi M"/>
            <person name="Keeley SD"/>
            <person name="Tatsumi K"/>
            <person name="Tanaka K"/>
            <person name="Motone F"/>
            <person name="Kageyama Y"/>
            <person name="Nozu R"/>
            <person name="Adachi N"/>
            <person name="Nishimura O"/>
            <person name="Nakagawa R"/>
            <person name="Tanegashima C"/>
            <person name="Kiyatake I"/>
            <person name="Matsumoto R"/>
            <person name="Murakumo K"/>
            <person name="Nishida K"/>
            <person name="Terakita A"/>
            <person name="Kuratani S"/>
            <person name="Sato K"/>
            <person name="Hyodo S Kuraku.S."/>
        </authorList>
    </citation>
    <scope>NUCLEOTIDE SEQUENCE [LARGE SCALE GENOMIC DNA]</scope>
</reference>
<accession>A0A401TNF5</accession>
<dbReference type="EMBL" id="BEZZ01120474">
    <property type="protein sequence ID" value="GCC44153.1"/>
    <property type="molecule type" value="Genomic_DNA"/>
</dbReference>
<sequence>MEVSSHQYGNTVYHRRQQWESNQSLIPSYNMA</sequence>
<dbReference type="AlphaFoldDB" id="A0A401TNF5"/>
<dbReference type="Proteomes" id="UP000287033">
    <property type="component" value="Unassembled WGS sequence"/>
</dbReference>
<evidence type="ECO:0000313" key="2">
    <source>
        <dbReference type="Proteomes" id="UP000287033"/>
    </source>
</evidence>
<gene>
    <name evidence="1" type="ORF">chiPu_0028019</name>
</gene>